<comment type="caution">
    <text evidence="1">The sequence shown here is derived from an EMBL/GenBank/DDBJ whole genome shotgun (WGS) entry which is preliminary data.</text>
</comment>
<dbReference type="Proteomes" id="UP000029223">
    <property type="component" value="Unassembled WGS sequence"/>
</dbReference>
<name>A0ABQ0JMC4_9VIBR</name>
<organism evidence="1 2">
    <name type="scientific">Vibrio variabilis</name>
    <dbReference type="NCBI Taxonomy" id="990271"/>
    <lineage>
        <taxon>Bacteria</taxon>
        <taxon>Pseudomonadati</taxon>
        <taxon>Pseudomonadota</taxon>
        <taxon>Gammaproteobacteria</taxon>
        <taxon>Vibrionales</taxon>
        <taxon>Vibrionaceae</taxon>
        <taxon>Vibrio</taxon>
    </lineage>
</organism>
<protein>
    <submittedName>
        <fullName evidence="1">Uncharacterized protein</fullName>
    </submittedName>
</protein>
<proteinExistence type="predicted"/>
<keyword evidence="2" id="KW-1185">Reference proteome</keyword>
<gene>
    <name evidence="1" type="ORF">JCM19239_6395</name>
</gene>
<accession>A0ABQ0JMC4</accession>
<evidence type="ECO:0000313" key="2">
    <source>
        <dbReference type="Proteomes" id="UP000029223"/>
    </source>
</evidence>
<reference evidence="2" key="1">
    <citation type="submission" date="2014-09" db="EMBL/GenBank/DDBJ databases">
        <title>Vibrio variabilis JCM 19239. (C206) whole genome shotgun sequence.</title>
        <authorList>
            <person name="Sawabe T."/>
            <person name="Meirelles P."/>
            <person name="Nakanishi M."/>
            <person name="Sayaka M."/>
            <person name="Hattori M."/>
            <person name="Ohkuma M."/>
        </authorList>
    </citation>
    <scope>NUCLEOTIDE SEQUENCE [LARGE SCALE GENOMIC DNA]</scope>
    <source>
        <strain evidence="2">JCM 19239</strain>
    </source>
</reference>
<sequence>MLRTVETDKTTKEDNPKSELFTSVNRSLSGALYLSTLDI</sequence>
<dbReference type="EMBL" id="BBMS01000077">
    <property type="protein sequence ID" value="GAL29905.1"/>
    <property type="molecule type" value="Genomic_DNA"/>
</dbReference>
<evidence type="ECO:0000313" key="1">
    <source>
        <dbReference type="EMBL" id="GAL29905.1"/>
    </source>
</evidence>